<proteinExistence type="predicted"/>
<reference evidence="2" key="3">
    <citation type="submission" date="2019-12" db="EMBL/GenBank/DDBJ databases">
        <authorList>
            <consortium name="NCBI Pathogen Detection Project"/>
        </authorList>
    </citation>
    <scope>NUCLEOTIDE SEQUENCE</scope>
    <source>
        <strain evidence="2">1930</strain>
    </source>
</reference>
<evidence type="ECO:0000313" key="3">
    <source>
        <dbReference type="EMBL" id="QHH08849.1"/>
    </source>
</evidence>
<name>A0A4S3TAY4_VIBPH</name>
<sequence length="56" mass="6528">MLLYIAYSFVYRIYLFDLFRLIICCNFLGVVLICSEIERAESLNCSDKNTGSRAHE</sequence>
<evidence type="ECO:0000256" key="1">
    <source>
        <dbReference type="SAM" id="Phobius"/>
    </source>
</evidence>
<dbReference type="EMBL" id="CP034298">
    <property type="protein sequence ID" value="QHH08849.1"/>
    <property type="molecule type" value="Genomic_DNA"/>
</dbReference>
<keyword evidence="1" id="KW-1133">Transmembrane helix</keyword>
<keyword evidence="1" id="KW-0472">Membrane</keyword>
<evidence type="ECO:0000313" key="2">
    <source>
        <dbReference type="EMBL" id="HAS6679162.1"/>
    </source>
</evidence>
<reference evidence="3 4" key="2">
    <citation type="submission" date="2018-12" db="EMBL/GenBank/DDBJ databases">
        <title>Genomic insights into the evolutionary origins and pathogenicity of five Vibrio parahaemolyticus strains isolated from the shrimp with acute hepatopancreatic necrosis disease (AHPND).</title>
        <authorList>
            <person name="Yang Q."/>
            <person name="Dong X."/>
            <person name="Xie G."/>
            <person name="Fu S."/>
            <person name="Zou P."/>
            <person name="Sun J."/>
            <person name="Wang Y."/>
            <person name="Huang J."/>
        </authorList>
    </citation>
    <scope>NUCLEOTIDE SEQUENCE [LARGE SCALE GENOMIC DNA]</scope>
    <source>
        <strain evidence="3 4">20160303005-1</strain>
    </source>
</reference>
<keyword evidence="1" id="KW-0812">Transmembrane</keyword>
<protein>
    <submittedName>
        <fullName evidence="2">Uncharacterized protein</fullName>
    </submittedName>
</protein>
<dbReference type="Proteomes" id="UP000464718">
    <property type="component" value="Chromosome i"/>
</dbReference>
<evidence type="ECO:0000313" key="4">
    <source>
        <dbReference type="Proteomes" id="UP000464718"/>
    </source>
</evidence>
<dbReference type="EMBL" id="DACQKT010000012">
    <property type="protein sequence ID" value="HAS6679162.1"/>
    <property type="molecule type" value="Genomic_DNA"/>
</dbReference>
<reference evidence="2" key="1">
    <citation type="journal article" date="2018" name="Genome Biol.">
        <title>SKESA: strategic k-mer extension for scrupulous assemblies.</title>
        <authorList>
            <person name="Souvorov A."/>
            <person name="Agarwala R."/>
            <person name="Lipman D.J."/>
        </authorList>
    </citation>
    <scope>NUCLEOTIDE SEQUENCE</scope>
    <source>
        <strain evidence="2">1930</strain>
    </source>
</reference>
<dbReference type="AlphaFoldDB" id="A0A4S3TAY4"/>
<dbReference type="Proteomes" id="UP000856022">
    <property type="component" value="Unassembled WGS sequence"/>
</dbReference>
<dbReference type="OrthoDB" id="9909375at2"/>
<gene>
    <name evidence="3" type="ORF">EHC69_05525</name>
    <name evidence="2" type="ORF">I7278_20410</name>
</gene>
<organism evidence="2">
    <name type="scientific">Vibrio parahaemolyticus</name>
    <dbReference type="NCBI Taxonomy" id="670"/>
    <lineage>
        <taxon>Bacteria</taxon>
        <taxon>Pseudomonadati</taxon>
        <taxon>Pseudomonadota</taxon>
        <taxon>Gammaproteobacteria</taxon>
        <taxon>Vibrionales</taxon>
        <taxon>Vibrionaceae</taxon>
        <taxon>Vibrio</taxon>
    </lineage>
</organism>
<accession>A0A4S3TAY4</accession>
<feature type="transmembrane region" description="Helical" evidence="1">
    <location>
        <begin position="12"/>
        <end position="34"/>
    </location>
</feature>